<proteinExistence type="predicted"/>
<evidence type="ECO:0000256" key="1">
    <source>
        <dbReference type="SAM" id="MobiDB-lite"/>
    </source>
</evidence>
<reference evidence="2" key="1">
    <citation type="submission" date="2023-01" db="EMBL/GenBank/DDBJ databases">
        <title>Human gut microbiome strain richness.</title>
        <authorList>
            <person name="Chen-Liaw A."/>
        </authorList>
    </citation>
    <scope>NUCLEOTIDE SEQUENCE</scope>
    <source>
        <strain evidence="2">1001275st1_F4_1001275B_160808</strain>
    </source>
</reference>
<organism evidence="2 3">
    <name type="scientific">Ruminococcus bicirculans</name>
    <name type="common">ex Wegman et al. 2014</name>
    <dbReference type="NCBI Taxonomy" id="1160721"/>
    <lineage>
        <taxon>Bacteria</taxon>
        <taxon>Bacillati</taxon>
        <taxon>Bacillota</taxon>
        <taxon>Clostridia</taxon>
        <taxon>Eubacteriales</taxon>
        <taxon>Oscillospiraceae</taxon>
        <taxon>Ruminococcus</taxon>
    </lineage>
</organism>
<evidence type="ECO:0000313" key="2">
    <source>
        <dbReference type="EMBL" id="MDB8743502.1"/>
    </source>
</evidence>
<feature type="region of interest" description="Disordered" evidence="1">
    <location>
        <begin position="1"/>
        <end position="25"/>
    </location>
</feature>
<accession>A0AAW6E323</accession>
<dbReference type="RefSeq" id="WP_195388575.1">
    <property type="nucleotide sequence ID" value="NZ_JADNGL010000011.1"/>
</dbReference>
<dbReference type="Proteomes" id="UP001211015">
    <property type="component" value="Unassembled WGS sequence"/>
</dbReference>
<protein>
    <submittedName>
        <fullName evidence="2">Type VI-D CRISPR-associated RNA-guided ribonuclease Cas13d</fullName>
    </submittedName>
</protein>
<dbReference type="EMBL" id="JAQMLV010000001">
    <property type="protein sequence ID" value="MDB8743502.1"/>
    <property type="molecule type" value="Genomic_DNA"/>
</dbReference>
<evidence type="ECO:0000313" key="3">
    <source>
        <dbReference type="Proteomes" id="UP001211015"/>
    </source>
</evidence>
<name>A0AAW6E323_9FIRM</name>
<dbReference type="AlphaFoldDB" id="A0AAW6E323"/>
<dbReference type="CDD" id="cd20789">
    <property type="entry name" value="Cas13d"/>
    <property type="match status" value="1"/>
</dbReference>
<gene>
    <name evidence="2" type="primary">cas13d</name>
    <name evidence="2" type="ORF">PNU62_00540</name>
</gene>
<comment type="caution">
    <text evidence="2">The sequence shown here is derived from an EMBL/GenBank/DDBJ whole genome shotgun (WGS) entry which is preliminary data.</text>
</comment>
<dbReference type="NCBIfam" id="NF038189">
    <property type="entry name" value="VI_Cas13d"/>
    <property type="match status" value="1"/>
</dbReference>
<sequence length="921" mass="106420">MAKKNKMKPRELREAQKKARQLKAAEINNNAAPAIAAMPVAEAAAPAAEKKKSSVKAAGMKSILVSENKMYITSFGKGNSAVLEYEVDNNDYNKTQLSSKDNSNIELGDVNEVNITFSSKHGFESGVEINTSNPTHRSGESSPVRGDMLGLKSELEKRFFGKTFDDNIHIQLIYNILDIEKILAVYVTNIVYALNNMLGEGDESNYDFMGYLSTFNTYKVFTNPNGSTLSDDKKENIRKSLSKFNALLKTKRLGYFGLEEPKTKDTRVLEAYKKRVYYMLAIVGQIRQCVFHDLSEHSEYDLYSFIDNSKKVYRECRETLDYLVDERFDSINKGFIQGNKVNISLLIDMMKGYEPDDIIRLYYDFIVLKSQKNLGFSIKKLREKMLDEYGFRFKDKQYDSVRSKMYKLMDFLLFCNYYRNDVAAGEALVRKLRFSMTDDEKEGIYADEAAKLWGKFRNDFENIADHMNGDVIKELGKADMNFDEKILDSEKKNASDLLYFSKMIYMLTYFLDGKEINDLLTTLISKFDNIKEFLKIMKSSAVDVECELTAGYKLFNDSQRITNELFIVKNIASMRKPAASAKLTMFRDALTILGIDDKITDDRISEILKLKEKGKGIHGLRNFITNNVIESSRFVYLIKYANAQKIREVAKNEKVVMFVLGGIPDTQIERYYKSCVEFPDMNSSLEAKRSELARMIKNISFDDFKNVKQQAKGRENVAKERAKAVIGLYLTVMYLLVKNLVNVNARYVIAIHCLERDFGLYKEIIPELASKNLKNDYRILSQTLCELCDKSPNLFLKKNERLRKCVEVDINNADSSMTRKYRNRIAHLTVVRELKEYIGDIRTVDSYFSIYHYVMQRCITKREDDTKQGEKIKYEDDLLKNHGYTKDFVKALNSPFGYNIPRFKNLSIEQLFDRNEYLTEK</sequence>
<feature type="compositionally biased region" description="Basic and acidic residues" evidence="1">
    <location>
        <begin position="8"/>
        <end position="17"/>
    </location>
</feature>